<gene>
    <name evidence="2" type="ORF">L687_05340</name>
</gene>
<keyword evidence="1" id="KW-0812">Transmembrane</keyword>
<keyword evidence="1" id="KW-0472">Membrane</keyword>
<feature type="transmembrane region" description="Helical" evidence="1">
    <location>
        <begin position="59"/>
        <end position="77"/>
    </location>
</feature>
<accession>T5KFC0</accession>
<organism evidence="2 3">
    <name type="scientific">Microbacterium maritypicum MF109</name>
    <dbReference type="NCBI Taxonomy" id="1333857"/>
    <lineage>
        <taxon>Bacteria</taxon>
        <taxon>Bacillati</taxon>
        <taxon>Actinomycetota</taxon>
        <taxon>Actinomycetes</taxon>
        <taxon>Micrococcales</taxon>
        <taxon>Microbacteriaceae</taxon>
        <taxon>Microbacterium</taxon>
    </lineage>
</organism>
<protein>
    <submittedName>
        <fullName evidence="2">Uncharacterized protein</fullName>
    </submittedName>
</protein>
<reference evidence="2 3" key="1">
    <citation type="journal article" date="2013" name="Genome Announc.">
        <title>Whole-genome sequences of five oyster-associated bacteria show potential for crude oil hydrocarbon degradation.</title>
        <authorList>
            <person name="Chauhan A."/>
            <person name="Green S."/>
            <person name="Pathak A."/>
            <person name="Thomas J."/>
            <person name="Venkatramanan R."/>
        </authorList>
    </citation>
    <scope>NUCLEOTIDE SEQUENCE [LARGE SCALE GENOMIC DNA]</scope>
    <source>
        <strain evidence="2 3">MF109</strain>
    </source>
</reference>
<dbReference type="AlphaFoldDB" id="T5KFC0"/>
<evidence type="ECO:0000313" key="3">
    <source>
        <dbReference type="Proteomes" id="UP000016033"/>
    </source>
</evidence>
<proteinExistence type="predicted"/>
<dbReference type="PATRIC" id="fig|1333857.3.peg.3042"/>
<name>T5KFC0_MICMQ</name>
<feature type="transmembrane region" description="Helical" evidence="1">
    <location>
        <begin position="35"/>
        <end position="53"/>
    </location>
</feature>
<sequence length="165" mass="18429">MSVPHVYDLTHLTGRRKNDERRWVVMTFEVRRRTAVVIGMSLVLSAFPTLLLLPFLGPFALITPVIAVTVGLALWEGRQRRGMKLRNWQAILDKRNASNGTLFAAGEVMGDPVLVMHQPTVIPLEAPTDINAPDAARPRYRTVREIPSRGTRGPLAVVQRGWGRS</sequence>
<evidence type="ECO:0000256" key="1">
    <source>
        <dbReference type="SAM" id="Phobius"/>
    </source>
</evidence>
<keyword evidence="1" id="KW-1133">Transmembrane helix</keyword>
<dbReference type="EMBL" id="ATAO01000206">
    <property type="protein sequence ID" value="EQM74885.1"/>
    <property type="molecule type" value="Genomic_DNA"/>
</dbReference>
<evidence type="ECO:0000313" key="2">
    <source>
        <dbReference type="EMBL" id="EQM74885.1"/>
    </source>
</evidence>
<dbReference type="Proteomes" id="UP000016033">
    <property type="component" value="Unassembled WGS sequence"/>
</dbReference>
<dbReference type="RefSeq" id="WP_021200977.1">
    <property type="nucleotide sequence ID" value="NZ_ATAO01000206.1"/>
</dbReference>
<comment type="caution">
    <text evidence="2">The sequence shown here is derived from an EMBL/GenBank/DDBJ whole genome shotgun (WGS) entry which is preliminary data.</text>
</comment>